<feature type="transmembrane region" description="Helical" evidence="1">
    <location>
        <begin position="100"/>
        <end position="118"/>
    </location>
</feature>
<proteinExistence type="predicted"/>
<evidence type="ECO:0000313" key="2">
    <source>
        <dbReference type="EMBL" id="KAI5082892.1"/>
    </source>
</evidence>
<feature type="transmembrane region" description="Helical" evidence="1">
    <location>
        <begin position="184"/>
        <end position="205"/>
    </location>
</feature>
<keyword evidence="1" id="KW-0472">Membrane</keyword>
<keyword evidence="1" id="KW-0812">Transmembrane</keyword>
<feature type="transmembrane region" description="Helical" evidence="1">
    <location>
        <begin position="138"/>
        <end position="156"/>
    </location>
</feature>
<sequence>MVSFLKLRPAVAPVSRPPVAPTGWQRLRCCGDQQKSSSEGASPSPRLIPLGFPRRWPSIGIALSSLGFIIGPVLDGIHSNAQLLVYDNGAVNIGPLQTNVLVPPFLGVFYGVIGLLQLVLDNQFASKGRLRKTGSKRLLFSLIFLILILELSAEMYKAGTPYNIEAYVLFALAELNWYLFDGTWWGFGLAAFVGVCCPLAEIPLMKYFDLWHYPKANVAIFDEGLRLNSLVATHISFFPYHQLVYCMYQGGHEYA</sequence>
<dbReference type="EMBL" id="JABFUD020000002">
    <property type="protein sequence ID" value="KAI5082892.1"/>
    <property type="molecule type" value="Genomic_DNA"/>
</dbReference>
<dbReference type="Proteomes" id="UP000886520">
    <property type="component" value="Chromosome 3"/>
</dbReference>
<name>A0A9D4VB13_ADICA</name>
<accession>A0A9D4VB13</accession>
<organism evidence="2 3">
    <name type="scientific">Adiantum capillus-veneris</name>
    <name type="common">Maidenhair fern</name>
    <dbReference type="NCBI Taxonomy" id="13818"/>
    <lineage>
        <taxon>Eukaryota</taxon>
        <taxon>Viridiplantae</taxon>
        <taxon>Streptophyta</taxon>
        <taxon>Embryophyta</taxon>
        <taxon>Tracheophyta</taxon>
        <taxon>Polypodiopsida</taxon>
        <taxon>Polypodiidae</taxon>
        <taxon>Polypodiales</taxon>
        <taxon>Pteridineae</taxon>
        <taxon>Pteridaceae</taxon>
        <taxon>Vittarioideae</taxon>
        <taxon>Adiantum</taxon>
    </lineage>
</organism>
<evidence type="ECO:0000313" key="3">
    <source>
        <dbReference type="Proteomes" id="UP000886520"/>
    </source>
</evidence>
<protein>
    <submittedName>
        <fullName evidence="2">Uncharacterized protein</fullName>
    </submittedName>
</protein>
<comment type="caution">
    <text evidence="2">The sequence shown here is derived from an EMBL/GenBank/DDBJ whole genome shotgun (WGS) entry which is preliminary data.</text>
</comment>
<keyword evidence="1" id="KW-1133">Transmembrane helix</keyword>
<feature type="transmembrane region" description="Helical" evidence="1">
    <location>
        <begin position="56"/>
        <end position="74"/>
    </location>
</feature>
<dbReference type="OrthoDB" id="205546at2759"/>
<gene>
    <name evidence="2" type="ORF">GOP47_0002635</name>
</gene>
<evidence type="ECO:0000256" key="1">
    <source>
        <dbReference type="SAM" id="Phobius"/>
    </source>
</evidence>
<keyword evidence="3" id="KW-1185">Reference proteome</keyword>
<dbReference type="PANTHER" id="PTHR36774:SF1">
    <property type="entry name" value="INSULIN-INDUCED PROTEIN"/>
    <property type="match status" value="1"/>
</dbReference>
<reference evidence="2" key="1">
    <citation type="submission" date="2021-01" db="EMBL/GenBank/DDBJ databases">
        <title>Adiantum capillus-veneris genome.</title>
        <authorList>
            <person name="Fang Y."/>
            <person name="Liao Q."/>
        </authorList>
    </citation>
    <scope>NUCLEOTIDE SEQUENCE</scope>
    <source>
        <strain evidence="2">H3</strain>
        <tissue evidence="2">Leaf</tissue>
    </source>
</reference>
<dbReference type="PANTHER" id="PTHR36774">
    <property type="entry name" value="INSULIN-INDUCED PROTEIN"/>
    <property type="match status" value="1"/>
</dbReference>
<dbReference type="AlphaFoldDB" id="A0A9D4VB13"/>